<comment type="caution">
    <text evidence="5">The sequence shown here is derived from an EMBL/GenBank/DDBJ whole genome shotgun (WGS) entry which is preliminary data.</text>
</comment>
<dbReference type="Proteomes" id="UP001482520">
    <property type="component" value="Unassembled WGS sequence"/>
</dbReference>
<name>A0ABV1P0E6_9ACTN</name>
<dbReference type="Gene3D" id="3.40.50.2300">
    <property type="match status" value="1"/>
</dbReference>
<evidence type="ECO:0000256" key="3">
    <source>
        <dbReference type="ARBA" id="ARBA00023163"/>
    </source>
</evidence>
<dbReference type="PROSITE" id="PS00622">
    <property type="entry name" value="HTH_LUXR_1"/>
    <property type="match status" value="1"/>
</dbReference>
<dbReference type="EMBL" id="JBEGDP010000014">
    <property type="protein sequence ID" value="MEQ7848198.1"/>
    <property type="molecule type" value="Genomic_DNA"/>
</dbReference>
<keyword evidence="3" id="KW-0804">Transcription</keyword>
<reference evidence="5 6" key="1">
    <citation type="submission" date="2024-02" db="EMBL/GenBank/DDBJ databases">
        <title>Full genome sequence of Nocardioides kribbensis.</title>
        <authorList>
            <person name="Poletto B.L."/>
            <person name="Silva G."/>
            <person name="Galante D."/>
            <person name="Campos K.R."/>
            <person name="Santos M.B.N."/>
            <person name="Sacchi C.T."/>
        </authorList>
    </citation>
    <scope>NUCLEOTIDE SEQUENCE [LARGE SCALE GENOMIC DNA]</scope>
    <source>
        <strain evidence="5 6">O4R</strain>
    </source>
</reference>
<dbReference type="CDD" id="cd06170">
    <property type="entry name" value="LuxR_C_like"/>
    <property type="match status" value="1"/>
</dbReference>
<dbReference type="PRINTS" id="PR00038">
    <property type="entry name" value="HTHLUXR"/>
</dbReference>
<protein>
    <submittedName>
        <fullName evidence="5">Response regulator transcription factor</fullName>
    </submittedName>
</protein>
<sequence>MPSPASGHRVAPVLLAPVALPPLLLIGLDGVVRRHACRVALAPAVSPRPPDVAVFEPSSLDDRAADAVLSCPSLALSFDTSPWGLRRARSLGADEVLPVSVDPAELVAAVERLARRRDEPAPGGSDPAPLPGALSGREHEIVCLICDGLSNAEISRRLYLSINSVKTYIRSAYLKMGVTSRSQAVLWGVEHGCSRLSD</sequence>
<gene>
    <name evidence="5" type="ORF">V6R90_13010</name>
</gene>
<evidence type="ECO:0000313" key="5">
    <source>
        <dbReference type="EMBL" id="MEQ7848198.1"/>
    </source>
</evidence>
<dbReference type="PANTHER" id="PTHR44688:SF16">
    <property type="entry name" value="DNA-BINDING TRANSCRIPTIONAL ACTIVATOR DEVR_DOSR"/>
    <property type="match status" value="1"/>
</dbReference>
<dbReference type="InterPro" id="IPR016032">
    <property type="entry name" value="Sig_transdc_resp-reg_C-effctor"/>
</dbReference>
<dbReference type="InterPro" id="IPR000792">
    <property type="entry name" value="Tscrpt_reg_LuxR_C"/>
</dbReference>
<evidence type="ECO:0000256" key="1">
    <source>
        <dbReference type="ARBA" id="ARBA00023015"/>
    </source>
</evidence>
<dbReference type="SUPFAM" id="SSF52172">
    <property type="entry name" value="CheY-like"/>
    <property type="match status" value="1"/>
</dbReference>
<dbReference type="InterPro" id="IPR011006">
    <property type="entry name" value="CheY-like_superfamily"/>
</dbReference>
<feature type="domain" description="HTH luxR-type" evidence="4">
    <location>
        <begin position="127"/>
        <end position="192"/>
    </location>
</feature>
<dbReference type="PANTHER" id="PTHR44688">
    <property type="entry name" value="DNA-BINDING TRANSCRIPTIONAL ACTIVATOR DEVR_DOSR"/>
    <property type="match status" value="1"/>
</dbReference>
<accession>A0ABV1P0E6</accession>
<dbReference type="RefSeq" id="WP_193666081.1">
    <property type="nucleotide sequence ID" value="NZ_BAAAMM010000008.1"/>
</dbReference>
<keyword evidence="2" id="KW-0238">DNA-binding</keyword>
<dbReference type="PROSITE" id="PS50043">
    <property type="entry name" value="HTH_LUXR_2"/>
    <property type="match status" value="1"/>
</dbReference>
<organism evidence="5 6">
    <name type="scientific">Nocardioides kribbensis</name>
    <dbReference type="NCBI Taxonomy" id="305517"/>
    <lineage>
        <taxon>Bacteria</taxon>
        <taxon>Bacillati</taxon>
        <taxon>Actinomycetota</taxon>
        <taxon>Actinomycetes</taxon>
        <taxon>Propionibacteriales</taxon>
        <taxon>Nocardioidaceae</taxon>
        <taxon>Nocardioides</taxon>
    </lineage>
</organism>
<keyword evidence="1" id="KW-0805">Transcription regulation</keyword>
<evidence type="ECO:0000259" key="4">
    <source>
        <dbReference type="PROSITE" id="PS50043"/>
    </source>
</evidence>
<proteinExistence type="predicted"/>
<evidence type="ECO:0000313" key="6">
    <source>
        <dbReference type="Proteomes" id="UP001482520"/>
    </source>
</evidence>
<evidence type="ECO:0000256" key="2">
    <source>
        <dbReference type="ARBA" id="ARBA00023125"/>
    </source>
</evidence>
<dbReference type="Pfam" id="PF00196">
    <property type="entry name" value="GerE"/>
    <property type="match status" value="1"/>
</dbReference>
<keyword evidence="6" id="KW-1185">Reference proteome</keyword>
<dbReference type="SMART" id="SM00421">
    <property type="entry name" value="HTH_LUXR"/>
    <property type="match status" value="1"/>
</dbReference>
<dbReference type="SUPFAM" id="SSF46894">
    <property type="entry name" value="C-terminal effector domain of the bipartite response regulators"/>
    <property type="match status" value="1"/>
</dbReference>